<dbReference type="AlphaFoldDB" id="A0A371DA39"/>
<name>A0A371DA39_9APHY</name>
<keyword evidence="2" id="KW-1185">Reference proteome</keyword>
<sequence>MPTVYTVSHKPIYQTRLLAPSICFWSLRGQASHNGAAHGDALCPVTVLPPCSLSIPSNRILHILAPLGYDRPRPMCNQLLQSVINVASQSREVNIHKIVRAVPTPYASPLRPLPSSRHYHIPGLVFCLLPAAQYETYLCNSSLGIRRTLFGRRRQKALQSRRLCSTNHNYS</sequence>
<reference evidence="1 2" key="1">
    <citation type="journal article" date="2018" name="Biotechnol. Biofuels">
        <title>Integrative visual omics of the white-rot fungus Polyporus brumalis exposes the biotechnological potential of its oxidative enzymes for delignifying raw plant biomass.</title>
        <authorList>
            <person name="Miyauchi S."/>
            <person name="Rancon A."/>
            <person name="Drula E."/>
            <person name="Hage H."/>
            <person name="Chaduli D."/>
            <person name="Favel A."/>
            <person name="Grisel S."/>
            <person name="Henrissat B."/>
            <person name="Herpoel-Gimbert I."/>
            <person name="Ruiz-Duenas F.J."/>
            <person name="Chevret D."/>
            <person name="Hainaut M."/>
            <person name="Lin J."/>
            <person name="Wang M."/>
            <person name="Pangilinan J."/>
            <person name="Lipzen A."/>
            <person name="Lesage-Meessen L."/>
            <person name="Navarro D."/>
            <person name="Riley R."/>
            <person name="Grigoriev I.V."/>
            <person name="Zhou S."/>
            <person name="Raouche S."/>
            <person name="Rosso M.N."/>
        </authorList>
    </citation>
    <scope>NUCLEOTIDE SEQUENCE [LARGE SCALE GENOMIC DNA]</scope>
    <source>
        <strain evidence="1 2">BRFM 1820</strain>
    </source>
</reference>
<dbReference type="EMBL" id="KZ857405">
    <property type="protein sequence ID" value="RDX49390.1"/>
    <property type="molecule type" value="Genomic_DNA"/>
</dbReference>
<organism evidence="1 2">
    <name type="scientific">Lentinus brumalis</name>
    <dbReference type="NCBI Taxonomy" id="2498619"/>
    <lineage>
        <taxon>Eukaryota</taxon>
        <taxon>Fungi</taxon>
        <taxon>Dikarya</taxon>
        <taxon>Basidiomycota</taxon>
        <taxon>Agaricomycotina</taxon>
        <taxon>Agaricomycetes</taxon>
        <taxon>Polyporales</taxon>
        <taxon>Polyporaceae</taxon>
        <taxon>Lentinus</taxon>
    </lineage>
</organism>
<dbReference type="Proteomes" id="UP000256964">
    <property type="component" value="Unassembled WGS sequence"/>
</dbReference>
<proteinExistence type="predicted"/>
<evidence type="ECO:0000313" key="1">
    <source>
        <dbReference type="EMBL" id="RDX49390.1"/>
    </source>
</evidence>
<evidence type="ECO:0000313" key="2">
    <source>
        <dbReference type="Proteomes" id="UP000256964"/>
    </source>
</evidence>
<protein>
    <submittedName>
        <fullName evidence="1">Uncharacterized protein</fullName>
    </submittedName>
</protein>
<accession>A0A371DA39</accession>
<gene>
    <name evidence="1" type="ORF">OH76DRAFT_527608</name>
</gene>